<evidence type="ECO:0000256" key="10">
    <source>
        <dbReference type="RuleBase" id="RU000356"/>
    </source>
</evidence>
<dbReference type="SUPFAM" id="SSF63380">
    <property type="entry name" value="Riboflavin synthase domain-like"/>
    <property type="match status" value="1"/>
</dbReference>
<dbReference type="InterPro" id="IPR017938">
    <property type="entry name" value="Riboflavin_synthase-like_b-brl"/>
</dbReference>
<keyword evidence="4 10" id="KW-0561">Oxygen transport</keyword>
<dbReference type="InterPro" id="IPR009050">
    <property type="entry name" value="Globin-like_sf"/>
</dbReference>
<comment type="caution">
    <text evidence="13">The sequence shown here is derived from an EMBL/GenBank/DDBJ whole genome shotgun (WGS) entry which is preliminary data.</text>
</comment>
<dbReference type="InterPro" id="IPR012292">
    <property type="entry name" value="Globin/Proto"/>
</dbReference>
<dbReference type="SUPFAM" id="SSF46458">
    <property type="entry name" value="Globin-like"/>
    <property type="match status" value="1"/>
</dbReference>
<evidence type="ECO:0000256" key="7">
    <source>
        <dbReference type="ARBA" id="ARBA00023027"/>
    </source>
</evidence>
<evidence type="ECO:0000259" key="12">
    <source>
        <dbReference type="PROSITE" id="PS51384"/>
    </source>
</evidence>
<evidence type="ECO:0000259" key="11">
    <source>
        <dbReference type="PROSITE" id="PS01033"/>
    </source>
</evidence>
<protein>
    <recommendedName>
        <fullName evidence="2">nitric oxide dioxygenase</fullName>
        <ecNumber evidence="2">1.14.12.17</ecNumber>
    </recommendedName>
</protein>
<dbReference type="PROSITE" id="PS01033">
    <property type="entry name" value="GLOBIN"/>
    <property type="match status" value="1"/>
</dbReference>
<dbReference type="Proteomes" id="UP001156389">
    <property type="component" value="Unassembled WGS sequence"/>
</dbReference>
<comment type="similarity">
    <text evidence="1">In the C-terminal section; belongs to the flavoprotein pyridine nucleotide cytochrome reductase family.</text>
</comment>
<organism evidence="13 14">
    <name type="scientific">Streptomyces gossypii</name>
    <dbReference type="NCBI Taxonomy" id="2883101"/>
    <lineage>
        <taxon>Bacteria</taxon>
        <taxon>Bacillati</taxon>
        <taxon>Actinomycetota</taxon>
        <taxon>Actinomycetes</taxon>
        <taxon>Kitasatosporales</taxon>
        <taxon>Streptomycetaceae</taxon>
        <taxon>Streptomyces</taxon>
    </lineage>
</organism>
<dbReference type="Pfam" id="PF00175">
    <property type="entry name" value="NAD_binding_1"/>
    <property type="match status" value="1"/>
</dbReference>
<dbReference type="InterPro" id="IPR017927">
    <property type="entry name" value="FAD-bd_FR_type"/>
</dbReference>
<dbReference type="PRINTS" id="PR00409">
    <property type="entry name" value="PHDIOXRDTASE"/>
</dbReference>
<feature type="domain" description="FAD-binding FR-type" evidence="12">
    <location>
        <begin position="161"/>
        <end position="267"/>
    </location>
</feature>
<dbReference type="PROSITE" id="PS51384">
    <property type="entry name" value="FAD_FR"/>
    <property type="match status" value="1"/>
</dbReference>
<evidence type="ECO:0000256" key="5">
    <source>
        <dbReference type="ARBA" id="ARBA00022723"/>
    </source>
</evidence>
<dbReference type="SUPFAM" id="SSF52343">
    <property type="entry name" value="Ferredoxin reductase-like, C-terminal NADP-linked domain"/>
    <property type="match status" value="1"/>
</dbReference>
<comment type="catalytic activity">
    <reaction evidence="9">
        <text>2 nitric oxide + NADPH + 2 O2 = 2 nitrate + NADP(+) + H(+)</text>
        <dbReference type="Rhea" id="RHEA:19465"/>
        <dbReference type="ChEBI" id="CHEBI:15378"/>
        <dbReference type="ChEBI" id="CHEBI:15379"/>
        <dbReference type="ChEBI" id="CHEBI:16480"/>
        <dbReference type="ChEBI" id="CHEBI:17632"/>
        <dbReference type="ChEBI" id="CHEBI:57783"/>
        <dbReference type="ChEBI" id="CHEBI:58349"/>
        <dbReference type="EC" id="1.14.12.17"/>
    </reaction>
</comment>
<evidence type="ECO:0000313" key="14">
    <source>
        <dbReference type="Proteomes" id="UP001156389"/>
    </source>
</evidence>
<name>A0ABT2JSQ1_9ACTN</name>
<dbReference type="CDD" id="cd06184">
    <property type="entry name" value="flavohem_like_fad_nad_binding"/>
    <property type="match status" value="1"/>
</dbReference>
<evidence type="ECO:0000256" key="2">
    <source>
        <dbReference type="ARBA" id="ARBA00012229"/>
    </source>
</evidence>
<dbReference type="Gene3D" id="1.10.490.10">
    <property type="entry name" value="Globins"/>
    <property type="match status" value="1"/>
</dbReference>
<accession>A0ABT2JSQ1</accession>
<dbReference type="RefSeq" id="WP_260217595.1">
    <property type="nucleotide sequence ID" value="NZ_JAJAGO010000004.1"/>
</dbReference>
<dbReference type="InterPro" id="IPR039261">
    <property type="entry name" value="FNR_nucleotide-bd"/>
</dbReference>
<evidence type="ECO:0000256" key="3">
    <source>
        <dbReference type="ARBA" id="ARBA00022617"/>
    </source>
</evidence>
<reference evidence="13 14" key="1">
    <citation type="submission" date="2021-10" db="EMBL/GenBank/DDBJ databases">
        <title>Streptomyces gossypii sp. nov., isolated from soil collected from cotton field.</title>
        <authorList>
            <person name="Ge X."/>
            <person name="Chen X."/>
            <person name="Liu W."/>
        </authorList>
    </citation>
    <scope>NUCLEOTIDE SEQUENCE [LARGE SCALE GENOMIC DNA]</scope>
    <source>
        <strain evidence="13 14">N2-109</strain>
    </source>
</reference>
<comment type="catalytic activity">
    <reaction evidence="8">
        <text>2 nitric oxide + NADH + 2 O2 = 2 nitrate + NAD(+) + H(+)</text>
        <dbReference type="Rhea" id="RHEA:19469"/>
        <dbReference type="ChEBI" id="CHEBI:15378"/>
        <dbReference type="ChEBI" id="CHEBI:15379"/>
        <dbReference type="ChEBI" id="CHEBI:16480"/>
        <dbReference type="ChEBI" id="CHEBI:17632"/>
        <dbReference type="ChEBI" id="CHEBI:57540"/>
        <dbReference type="ChEBI" id="CHEBI:57945"/>
        <dbReference type="EC" id="1.14.12.17"/>
    </reaction>
</comment>
<dbReference type="Gene3D" id="2.40.30.10">
    <property type="entry name" value="Translation factors"/>
    <property type="match status" value="1"/>
</dbReference>
<dbReference type="InterPro" id="IPR001433">
    <property type="entry name" value="OxRdtase_FAD/NAD-bd"/>
</dbReference>
<comment type="similarity">
    <text evidence="10">Belongs to the globin family.</text>
</comment>
<keyword evidence="10" id="KW-0813">Transport</keyword>
<keyword evidence="6" id="KW-0408">Iron</keyword>
<dbReference type="InterPro" id="IPR000971">
    <property type="entry name" value="Globin"/>
</dbReference>
<dbReference type="Pfam" id="PF00042">
    <property type="entry name" value="Globin"/>
    <property type="match status" value="1"/>
</dbReference>
<evidence type="ECO:0000313" key="13">
    <source>
        <dbReference type="EMBL" id="MCT2590289.1"/>
    </source>
</evidence>
<feature type="domain" description="Globin" evidence="11">
    <location>
        <begin position="2"/>
        <end position="149"/>
    </location>
</feature>
<dbReference type="EMBL" id="JAJAGO010000004">
    <property type="protein sequence ID" value="MCT2590289.1"/>
    <property type="molecule type" value="Genomic_DNA"/>
</dbReference>
<dbReference type="PANTHER" id="PTHR43396:SF3">
    <property type="entry name" value="FLAVOHEMOPROTEIN"/>
    <property type="match status" value="1"/>
</dbReference>
<evidence type="ECO:0000256" key="6">
    <source>
        <dbReference type="ARBA" id="ARBA00023004"/>
    </source>
</evidence>
<evidence type="ECO:0000256" key="9">
    <source>
        <dbReference type="ARBA" id="ARBA00049433"/>
    </source>
</evidence>
<keyword evidence="3 10" id="KW-0349">Heme</keyword>
<evidence type="ECO:0000256" key="1">
    <source>
        <dbReference type="ARBA" id="ARBA00006401"/>
    </source>
</evidence>
<dbReference type="CDD" id="cd14782">
    <property type="entry name" value="FHb-globin_2"/>
    <property type="match status" value="1"/>
</dbReference>
<gene>
    <name evidence="13" type="ORF">LHJ74_10260</name>
</gene>
<keyword evidence="14" id="KW-1185">Reference proteome</keyword>
<dbReference type="PANTHER" id="PTHR43396">
    <property type="entry name" value="FLAVOHEMOPROTEIN"/>
    <property type="match status" value="1"/>
</dbReference>
<sequence>MPLSPKSTETVRATLPLVGASIGEIASRFYERMFAARPELLRDLFNRGNQANGNQQRALAGSIAQFAARLVGPPPDPHSHGTPDGGPALSRIAHKHASLGITPDQYEIVHEHLLPAIADTLGNACTAAVAEAWSEVYWLMADTLIEQERKLYAETGTSYGQVWRPYRVTGRIEETADVATFLAQPADGAQLPPALPGQYVSVRVELPDGAHQIRQYSLSGFPDDALRFTVKRVQGDRPGEVSHHLHTHLREGATVELSAPRGDLTLAPGDGPVLLASAGIGCTPMTGMLSRLAADASPRRVLVAHADRSPETHAFRADLEQFAAKLRNAHVALWYEHPASDGGRPSAARTGLMDLSVLDIPEGTTAYLCGPVGFMTAVRRQLTDAGVPAARIRYESFTPGPDL</sequence>
<evidence type="ECO:0000256" key="8">
    <source>
        <dbReference type="ARBA" id="ARBA00048649"/>
    </source>
</evidence>
<evidence type="ECO:0000256" key="4">
    <source>
        <dbReference type="ARBA" id="ARBA00022621"/>
    </source>
</evidence>
<dbReference type="Gene3D" id="3.40.50.80">
    <property type="entry name" value="Nucleotide-binding domain of ferredoxin-NADP reductase (FNR) module"/>
    <property type="match status" value="1"/>
</dbReference>
<keyword evidence="5" id="KW-0479">Metal-binding</keyword>
<keyword evidence="7" id="KW-0520">NAD</keyword>
<dbReference type="EC" id="1.14.12.17" evidence="2"/>
<proteinExistence type="inferred from homology"/>